<accession>A0A5N6Z0W7</accession>
<evidence type="ECO:0000313" key="2">
    <source>
        <dbReference type="EMBL" id="KAE8351282.1"/>
    </source>
</evidence>
<feature type="domain" description="Methyltransferase" evidence="1">
    <location>
        <begin position="38"/>
        <end position="108"/>
    </location>
</feature>
<dbReference type="Proteomes" id="UP000327118">
    <property type="component" value="Unassembled WGS sequence"/>
</dbReference>
<evidence type="ECO:0000313" key="3">
    <source>
        <dbReference type="Proteomes" id="UP000327118"/>
    </source>
</evidence>
<sequence>METILSSCLHDPNSDLKTRFYIPRFVHRLSIANAWGITPGQRILDIGCGQGESCLVLALLVGTSGHITGIDTAQPEYGSPFTVQQSHEYAKQSTLGSSLTFLRTDTRSFLHRIGHPASDLFDAAVLCHSLWYFPDRQSVADLFHTLSAAGVPRVYLCEYSYEASVESQNVHILAAQAQALFYRYRTPRAPGDLEQNVRVGLDQASILEVARGAGFGVKTDGVITPAPTMLEGHFEVEYVAGKKFTRVVLDEGLPERQEAEVLAYVTRVRRAMEKLKETGASTGRTMNVWWAVLELEQV</sequence>
<dbReference type="Pfam" id="PF13847">
    <property type="entry name" value="Methyltransf_31"/>
    <property type="match status" value="1"/>
</dbReference>
<proteinExistence type="predicted"/>
<gene>
    <name evidence="2" type="ORF">BDV28DRAFT_22528</name>
</gene>
<dbReference type="OrthoDB" id="8300214at2759"/>
<name>A0A5N6Z0W7_9EURO</name>
<dbReference type="CDD" id="cd02440">
    <property type="entry name" value="AdoMet_MTases"/>
    <property type="match status" value="1"/>
</dbReference>
<dbReference type="AlphaFoldDB" id="A0A5N6Z0W7"/>
<dbReference type="Gene3D" id="3.40.50.150">
    <property type="entry name" value="Vaccinia Virus protein VP39"/>
    <property type="match status" value="1"/>
</dbReference>
<organism evidence="2 3">
    <name type="scientific">Aspergillus coremiiformis</name>
    <dbReference type="NCBI Taxonomy" id="138285"/>
    <lineage>
        <taxon>Eukaryota</taxon>
        <taxon>Fungi</taxon>
        <taxon>Dikarya</taxon>
        <taxon>Ascomycota</taxon>
        <taxon>Pezizomycotina</taxon>
        <taxon>Eurotiomycetes</taxon>
        <taxon>Eurotiomycetidae</taxon>
        <taxon>Eurotiales</taxon>
        <taxon>Aspergillaceae</taxon>
        <taxon>Aspergillus</taxon>
        <taxon>Aspergillus subgen. Circumdati</taxon>
    </lineage>
</organism>
<dbReference type="InterPro" id="IPR029063">
    <property type="entry name" value="SAM-dependent_MTases_sf"/>
</dbReference>
<reference evidence="3" key="1">
    <citation type="submission" date="2019-04" db="EMBL/GenBank/DDBJ databases">
        <title>Friends and foes A comparative genomics studyof 23 Aspergillus species from section Flavi.</title>
        <authorList>
            <consortium name="DOE Joint Genome Institute"/>
            <person name="Kjaerbolling I."/>
            <person name="Vesth T."/>
            <person name="Frisvad J.C."/>
            <person name="Nybo J.L."/>
            <person name="Theobald S."/>
            <person name="Kildgaard S."/>
            <person name="Isbrandt T."/>
            <person name="Kuo A."/>
            <person name="Sato A."/>
            <person name="Lyhne E.K."/>
            <person name="Kogle M.E."/>
            <person name="Wiebenga A."/>
            <person name="Kun R.S."/>
            <person name="Lubbers R.J."/>
            <person name="Makela M.R."/>
            <person name="Barry K."/>
            <person name="Chovatia M."/>
            <person name="Clum A."/>
            <person name="Daum C."/>
            <person name="Haridas S."/>
            <person name="He G."/>
            <person name="LaButti K."/>
            <person name="Lipzen A."/>
            <person name="Mondo S."/>
            <person name="Riley R."/>
            <person name="Salamov A."/>
            <person name="Simmons B.A."/>
            <person name="Magnuson J.K."/>
            <person name="Henrissat B."/>
            <person name="Mortensen U.H."/>
            <person name="Larsen T.O."/>
            <person name="Devries R.P."/>
            <person name="Grigoriev I.V."/>
            <person name="Machida M."/>
            <person name="Baker S.E."/>
            <person name="Andersen M.R."/>
        </authorList>
    </citation>
    <scope>NUCLEOTIDE SEQUENCE [LARGE SCALE GENOMIC DNA]</scope>
    <source>
        <strain evidence="3">CBS 553.77</strain>
    </source>
</reference>
<protein>
    <recommendedName>
        <fullName evidence="1">Methyltransferase domain-containing protein</fullName>
    </recommendedName>
</protein>
<evidence type="ECO:0000259" key="1">
    <source>
        <dbReference type="Pfam" id="PF13847"/>
    </source>
</evidence>
<dbReference type="SUPFAM" id="SSF53335">
    <property type="entry name" value="S-adenosyl-L-methionine-dependent methyltransferases"/>
    <property type="match status" value="1"/>
</dbReference>
<dbReference type="EMBL" id="ML739178">
    <property type="protein sequence ID" value="KAE8351282.1"/>
    <property type="molecule type" value="Genomic_DNA"/>
</dbReference>
<keyword evidence="3" id="KW-1185">Reference proteome</keyword>
<dbReference type="InterPro" id="IPR025714">
    <property type="entry name" value="Methyltranfer_dom"/>
</dbReference>